<gene>
    <name evidence="1" type="ORF">HGRIS_008109</name>
</gene>
<keyword evidence="2" id="KW-1185">Reference proteome</keyword>
<comment type="caution">
    <text evidence="1">The sequence shown here is derived from an EMBL/GenBank/DDBJ whole genome shotgun (WGS) entry which is preliminary data.</text>
</comment>
<sequence>MAAICVGASPVTSESRIATNSKGELFRLPRRSVETAEFLKIADTFRMTKEW</sequence>
<name>A0ABR3J768_9AGAR</name>
<proteinExistence type="predicted"/>
<evidence type="ECO:0000313" key="2">
    <source>
        <dbReference type="Proteomes" id="UP001556367"/>
    </source>
</evidence>
<dbReference type="EMBL" id="JASNQZ010000011">
    <property type="protein sequence ID" value="KAL0951417.1"/>
    <property type="molecule type" value="Genomic_DNA"/>
</dbReference>
<accession>A0ABR3J768</accession>
<protein>
    <submittedName>
        <fullName evidence="1">Uncharacterized protein</fullName>
    </submittedName>
</protein>
<organism evidence="1 2">
    <name type="scientific">Hohenbuehelia grisea</name>
    <dbReference type="NCBI Taxonomy" id="104357"/>
    <lineage>
        <taxon>Eukaryota</taxon>
        <taxon>Fungi</taxon>
        <taxon>Dikarya</taxon>
        <taxon>Basidiomycota</taxon>
        <taxon>Agaricomycotina</taxon>
        <taxon>Agaricomycetes</taxon>
        <taxon>Agaricomycetidae</taxon>
        <taxon>Agaricales</taxon>
        <taxon>Pleurotineae</taxon>
        <taxon>Pleurotaceae</taxon>
        <taxon>Hohenbuehelia</taxon>
    </lineage>
</organism>
<reference evidence="2" key="1">
    <citation type="submission" date="2024-06" db="EMBL/GenBank/DDBJ databases">
        <title>Multi-omics analyses provide insights into the biosynthesis of the anticancer antibiotic pleurotin in Hohenbuehelia grisea.</title>
        <authorList>
            <person name="Weaver J.A."/>
            <person name="Alberti F."/>
        </authorList>
    </citation>
    <scope>NUCLEOTIDE SEQUENCE [LARGE SCALE GENOMIC DNA]</scope>
    <source>
        <strain evidence="2">T-177</strain>
    </source>
</reference>
<dbReference type="Proteomes" id="UP001556367">
    <property type="component" value="Unassembled WGS sequence"/>
</dbReference>
<evidence type="ECO:0000313" key="1">
    <source>
        <dbReference type="EMBL" id="KAL0951417.1"/>
    </source>
</evidence>